<dbReference type="EMBL" id="JAGQLK010000037">
    <property type="protein sequence ID" value="MCA9383200.1"/>
    <property type="molecule type" value="Genomic_DNA"/>
</dbReference>
<dbReference type="PROSITE" id="PS50102">
    <property type="entry name" value="RRM"/>
    <property type="match status" value="1"/>
</dbReference>
<comment type="caution">
    <text evidence="3">The sequence shown here is derived from an EMBL/GenBank/DDBJ whole genome shotgun (WGS) entry which is preliminary data.</text>
</comment>
<reference evidence="3" key="1">
    <citation type="submission" date="2020-04" db="EMBL/GenBank/DDBJ databases">
        <authorList>
            <person name="Zhang T."/>
        </authorList>
    </citation>
    <scope>NUCLEOTIDE SEQUENCE</scope>
    <source>
        <strain evidence="3">HKST-UBA14</strain>
    </source>
</reference>
<keyword evidence="1" id="KW-0694">RNA-binding</keyword>
<dbReference type="InterPro" id="IPR000504">
    <property type="entry name" value="RRM_dom"/>
</dbReference>
<protein>
    <submittedName>
        <fullName evidence="3">RNA-binding protein</fullName>
    </submittedName>
</protein>
<dbReference type="Proteomes" id="UP000783287">
    <property type="component" value="Unassembled WGS sequence"/>
</dbReference>
<dbReference type="SUPFAM" id="SSF54928">
    <property type="entry name" value="RNA-binding domain, RBD"/>
    <property type="match status" value="1"/>
</dbReference>
<dbReference type="InterPro" id="IPR048289">
    <property type="entry name" value="RRM2_NsCP33-like"/>
</dbReference>
<feature type="domain" description="RRM" evidence="2">
    <location>
        <begin position="4"/>
        <end position="82"/>
    </location>
</feature>
<proteinExistence type="predicted"/>
<dbReference type="InterPro" id="IPR012677">
    <property type="entry name" value="Nucleotide-bd_a/b_plait_sf"/>
</dbReference>
<evidence type="ECO:0000313" key="3">
    <source>
        <dbReference type="EMBL" id="MCA9383200.1"/>
    </source>
</evidence>
<organism evidence="3 4">
    <name type="scientific">Candidatus Dojkabacteria bacterium</name>
    <dbReference type="NCBI Taxonomy" id="2099670"/>
    <lineage>
        <taxon>Bacteria</taxon>
        <taxon>Candidatus Dojkabacteria</taxon>
    </lineage>
</organism>
<gene>
    <name evidence="3" type="ORF">KC909_02435</name>
</gene>
<dbReference type="InterPro" id="IPR035979">
    <property type="entry name" value="RBD_domain_sf"/>
</dbReference>
<dbReference type="CDD" id="cd21608">
    <property type="entry name" value="RRM2_NsCP33_like"/>
    <property type="match status" value="1"/>
</dbReference>
<evidence type="ECO:0000259" key="2">
    <source>
        <dbReference type="PROSITE" id="PS50102"/>
    </source>
</evidence>
<sequence length="87" mass="9977">MMNNKLFVGNISWNVDDQQLKEFFSQVGEVEKAEIIYDKVNNRHKGFGFVTFVNAEDAAKAIEELNGKELDGREVKVDEARPPKKFD</sequence>
<reference evidence="3" key="2">
    <citation type="journal article" date="2021" name="Microbiome">
        <title>Successional dynamics and alternative stable states in a saline activated sludge microbial community over 9 years.</title>
        <authorList>
            <person name="Wang Y."/>
            <person name="Ye J."/>
            <person name="Ju F."/>
            <person name="Liu L."/>
            <person name="Boyd J.A."/>
            <person name="Deng Y."/>
            <person name="Parks D.H."/>
            <person name="Jiang X."/>
            <person name="Yin X."/>
            <person name="Woodcroft B.J."/>
            <person name="Tyson G.W."/>
            <person name="Hugenholtz P."/>
            <person name="Polz M.F."/>
            <person name="Zhang T."/>
        </authorList>
    </citation>
    <scope>NUCLEOTIDE SEQUENCE</scope>
    <source>
        <strain evidence="3">HKST-UBA14</strain>
    </source>
</reference>
<dbReference type="Pfam" id="PF00076">
    <property type="entry name" value="RRM_1"/>
    <property type="match status" value="1"/>
</dbReference>
<evidence type="ECO:0000313" key="4">
    <source>
        <dbReference type="Proteomes" id="UP000783287"/>
    </source>
</evidence>
<name>A0A955L517_9BACT</name>
<accession>A0A955L517</accession>
<dbReference type="SMART" id="SM00361">
    <property type="entry name" value="RRM_1"/>
    <property type="match status" value="1"/>
</dbReference>
<dbReference type="AlphaFoldDB" id="A0A955L517"/>
<dbReference type="InterPro" id="IPR003954">
    <property type="entry name" value="RRM_euk-type"/>
</dbReference>
<dbReference type="InterPro" id="IPR052462">
    <property type="entry name" value="SLIRP/GR-RBP-like"/>
</dbReference>
<dbReference type="SMART" id="SM00360">
    <property type="entry name" value="RRM"/>
    <property type="match status" value="1"/>
</dbReference>
<dbReference type="PANTHER" id="PTHR48027">
    <property type="entry name" value="HETEROGENEOUS NUCLEAR RIBONUCLEOPROTEIN 87F-RELATED"/>
    <property type="match status" value="1"/>
</dbReference>
<dbReference type="GO" id="GO:0003723">
    <property type="term" value="F:RNA binding"/>
    <property type="evidence" value="ECO:0007669"/>
    <property type="project" value="UniProtKB-KW"/>
</dbReference>
<dbReference type="Gene3D" id="3.30.70.330">
    <property type="match status" value="1"/>
</dbReference>
<evidence type="ECO:0000256" key="1">
    <source>
        <dbReference type="ARBA" id="ARBA00022884"/>
    </source>
</evidence>